<keyword evidence="2" id="KW-0560">Oxidoreductase</keyword>
<dbReference type="SUPFAM" id="SSF51905">
    <property type="entry name" value="FAD/NAD(P)-binding domain"/>
    <property type="match status" value="1"/>
</dbReference>
<dbReference type="PRINTS" id="PR00469">
    <property type="entry name" value="PNDRDTASEII"/>
</dbReference>
<dbReference type="RefSeq" id="WP_123131733.1">
    <property type="nucleotide sequence ID" value="NZ_JBHMAD010000006.1"/>
</dbReference>
<evidence type="ECO:0000313" key="4">
    <source>
        <dbReference type="EMBL" id="RNI32433.1"/>
    </source>
</evidence>
<accession>A0A3M9N5G0</accession>
<protein>
    <submittedName>
        <fullName evidence="4">NAD(P)/FAD-dependent oxidoreductase</fullName>
    </submittedName>
</protein>
<keyword evidence="5" id="KW-1185">Reference proteome</keyword>
<dbReference type="InterPro" id="IPR036188">
    <property type="entry name" value="FAD/NAD-bd_sf"/>
</dbReference>
<name>A0A3M9N5G0_9BACT</name>
<dbReference type="AlphaFoldDB" id="A0A3M9N5G0"/>
<dbReference type="GO" id="GO:0016491">
    <property type="term" value="F:oxidoreductase activity"/>
    <property type="evidence" value="ECO:0007669"/>
    <property type="project" value="UniProtKB-KW"/>
</dbReference>
<keyword evidence="1" id="KW-0285">Flavoprotein</keyword>
<feature type="domain" description="FAD/NAD(P)-binding" evidence="3">
    <location>
        <begin position="2"/>
        <end position="280"/>
    </location>
</feature>
<gene>
    <name evidence="4" type="ORF">EFA69_03675</name>
</gene>
<dbReference type="Pfam" id="PF07992">
    <property type="entry name" value="Pyr_redox_2"/>
    <property type="match status" value="1"/>
</dbReference>
<organism evidence="4 5">
    <name type="scientific">Rufibacter immobilis</name>
    <dbReference type="NCBI Taxonomy" id="1348778"/>
    <lineage>
        <taxon>Bacteria</taxon>
        <taxon>Pseudomonadati</taxon>
        <taxon>Bacteroidota</taxon>
        <taxon>Cytophagia</taxon>
        <taxon>Cytophagales</taxon>
        <taxon>Hymenobacteraceae</taxon>
        <taxon>Rufibacter</taxon>
    </lineage>
</organism>
<comment type="caution">
    <text evidence="4">The sequence shown here is derived from an EMBL/GenBank/DDBJ whole genome shotgun (WGS) entry which is preliminary data.</text>
</comment>
<reference evidence="4 5" key="1">
    <citation type="submission" date="2018-11" db="EMBL/GenBank/DDBJ databases">
        <title>Rufibacter latericius sp. nov., isolated from water in Baiyang Lake.</title>
        <authorList>
            <person name="Yang Y."/>
        </authorList>
    </citation>
    <scope>NUCLEOTIDE SEQUENCE [LARGE SCALE GENOMIC DNA]</scope>
    <source>
        <strain evidence="4 5">MCC P1</strain>
    </source>
</reference>
<dbReference type="PRINTS" id="PR00368">
    <property type="entry name" value="FADPNR"/>
</dbReference>
<dbReference type="OrthoDB" id="9806179at2"/>
<evidence type="ECO:0000259" key="3">
    <source>
        <dbReference type="Pfam" id="PF07992"/>
    </source>
</evidence>
<proteinExistence type="predicted"/>
<dbReference type="Gene3D" id="3.50.50.60">
    <property type="entry name" value="FAD/NAD(P)-binding domain"/>
    <property type="match status" value="2"/>
</dbReference>
<dbReference type="InterPro" id="IPR023753">
    <property type="entry name" value="FAD/NAD-binding_dom"/>
</dbReference>
<dbReference type="PANTHER" id="PTHR48105">
    <property type="entry name" value="THIOREDOXIN REDUCTASE 1-RELATED-RELATED"/>
    <property type="match status" value="1"/>
</dbReference>
<sequence>MYDVLIVGGGPAGLSAAMLLGRCLRKVALFDTQEYRNSYSHAMNGFITRDGTPPGEFLRLGREDLAKYEVDIKHKRIVKITKEGELFQATDEEDQVYLSRKVLLATGLKDRWPQLPGAEPFYGTSIHHCPYCDGYESKNKPLAAYGKNRDAIGLSLSLKTWSSDVMLFTDGTNRLTREDRELLGRNKVQINTAAIERLEGEDGQLQRIVLKNGQTENREAMFFSTGSDQSADLARQLQCDFTSKGVVRTYKHQQTNVPGLYVAGDAARDMQLVIVAAAEGTKAAVAINMELQKEFRL</sequence>
<dbReference type="Proteomes" id="UP000271010">
    <property type="component" value="Unassembled WGS sequence"/>
</dbReference>
<dbReference type="InterPro" id="IPR050097">
    <property type="entry name" value="Ferredoxin-NADP_redctase_2"/>
</dbReference>
<evidence type="ECO:0000256" key="2">
    <source>
        <dbReference type="ARBA" id="ARBA00023002"/>
    </source>
</evidence>
<evidence type="ECO:0000313" key="5">
    <source>
        <dbReference type="Proteomes" id="UP000271010"/>
    </source>
</evidence>
<evidence type="ECO:0000256" key="1">
    <source>
        <dbReference type="ARBA" id="ARBA00022630"/>
    </source>
</evidence>
<dbReference type="EMBL" id="RJJE01000002">
    <property type="protein sequence ID" value="RNI32433.1"/>
    <property type="molecule type" value="Genomic_DNA"/>
</dbReference>